<proteinExistence type="predicted"/>
<dbReference type="EMBL" id="BONE01000006">
    <property type="protein sequence ID" value="GIF71639.1"/>
    <property type="molecule type" value="Genomic_DNA"/>
</dbReference>
<evidence type="ECO:0000313" key="2">
    <source>
        <dbReference type="Proteomes" id="UP000604117"/>
    </source>
</evidence>
<organism evidence="1 2">
    <name type="scientific">Asanoa siamensis</name>
    <dbReference type="NCBI Taxonomy" id="926357"/>
    <lineage>
        <taxon>Bacteria</taxon>
        <taxon>Bacillati</taxon>
        <taxon>Actinomycetota</taxon>
        <taxon>Actinomycetes</taxon>
        <taxon>Micromonosporales</taxon>
        <taxon>Micromonosporaceae</taxon>
        <taxon>Asanoa</taxon>
    </lineage>
</organism>
<dbReference type="RefSeq" id="WP_203711112.1">
    <property type="nucleotide sequence ID" value="NZ_BONE01000006.1"/>
</dbReference>
<evidence type="ECO:0008006" key="3">
    <source>
        <dbReference type="Google" id="ProtNLM"/>
    </source>
</evidence>
<comment type="caution">
    <text evidence="1">The sequence shown here is derived from an EMBL/GenBank/DDBJ whole genome shotgun (WGS) entry which is preliminary data.</text>
</comment>
<keyword evidence="2" id="KW-1185">Reference proteome</keyword>
<dbReference type="InterPro" id="IPR011008">
    <property type="entry name" value="Dimeric_a/b-barrel"/>
</dbReference>
<dbReference type="InterPro" id="IPR038474">
    <property type="entry name" value="Polyketide_synth_cyclase_sf"/>
</dbReference>
<name>A0ABQ4CK19_9ACTN</name>
<reference evidence="1 2" key="1">
    <citation type="submission" date="2021-01" db="EMBL/GenBank/DDBJ databases">
        <title>Whole genome shotgun sequence of Asanoa siamensis NBRC 107932.</title>
        <authorList>
            <person name="Komaki H."/>
            <person name="Tamura T."/>
        </authorList>
    </citation>
    <scope>NUCLEOTIDE SEQUENCE [LARGE SCALE GENOMIC DNA]</scope>
    <source>
        <strain evidence="1 2">NBRC 107932</strain>
    </source>
</reference>
<dbReference type="Gene3D" id="3.30.70.1090">
    <property type="entry name" value="Dimeric alpha+beta barrel"/>
    <property type="match status" value="2"/>
</dbReference>
<sequence length="223" mass="24616">MVYRNVIVCRIVPGSEQKVADVFGHYDKVTRPQDVGVTGRILLSLQDLYIHVVERAQDPAVTGNNRGLPAFKEIAEAIAPYVTPYPRDWENPSHSVAKEFYSWVSPQRSSAGGGANPLLIVQRIKPGSEPEVARIFRESDEGPLPTQMGVGGRWLYSIDDVYVHLMERSDAAVAEGLGGNHHAPAFTKIIEDLAPYVAPYDPASWRGPQDSVAKPFYSWQASD</sequence>
<dbReference type="InterPro" id="IPR006765">
    <property type="entry name" value="Polyketide_synth_cyclase"/>
</dbReference>
<dbReference type="Pfam" id="PF04673">
    <property type="entry name" value="Cyclase_polyket"/>
    <property type="match status" value="2"/>
</dbReference>
<protein>
    <recommendedName>
        <fullName evidence="3">Polyketide synthesis cyclase</fullName>
    </recommendedName>
</protein>
<gene>
    <name evidence="1" type="ORF">Asi02nite_11570</name>
</gene>
<dbReference type="SUPFAM" id="SSF54909">
    <property type="entry name" value="Dimeric alpha+beta barrel"/>
    <property type="match status" value="2"/>
</dbReference>
<evidence type="ECO:0000313" key="1">
    <source>
        <dbReference type="EMBL" id="GIF71639.1"/>
    </source>
</evidence>
<accession>A0ABQ4CK19</accession>
<dbReference type="Proteomes" id="UP000604117">
    <property type="component" value="Unassembled WGS sequence"/>
</dbReference>